<dbReference type="PANTHER" id="PTHR10516">
    <property type="entry name" value="PEPTIDYL-PROLYL CIS-TRANS ISOMERASE"/>
    <property type="match status" value="1"/>
</dbReference>
<evidence type="ECO:0000313" key="7">
    <source>
        <dbReference type="EMBL" id="OIN57757.1"/>
    </source>
</evidence>
<reference evidence="7 8" key="1">
    <citation type="submission" date="2016-10" db="EMBL/GenBank/DDBJ databases">
        <title>Arsenicibacter rosenii gen. nov., sp. nov., an efficient arsenic-methylating bacterium isolated from an arsenic-contaminated paddy soil.</title>
        <authorList>
            <person name="Huang K."/>
        </authorList>
    </citation>
    <scope>NUCLEOTIDE SEQUENCE [LARGE SCALE GENOMIC DNA]</scope>
    <source>
        <strain evidence="7 8">SM-1</strain>
    </source>
</reference>
<feature type="domain" description="PPIase FKBP-type" evidence="6">
    <location>
        <begin position="80"/>
        <end position="177"/>
    </location>
</feature>
<dbReference type="InterPro" id="IPR046357">
    <property type="entry name" value="PPIase_dom_sf"/>
</dbReference>
<evidence type="ECO:0000259" key="6">
    <source>
        <dbReference type="PROSITE" id="PS50059"/>
    </source>
</evidence>
<comment type="caution">
    <text evidence="7">The sequence shown here is derived from an EMBL/GenBank/DDBJ whole genome shotgun (WGS) entry which is preliminary data.</text>
</comment>
<keyword evidence="8" id="KW-1185">Reference proteome</keyword>
<evidence type="ECO:0000256" key="3">
    <source>
        <dbReference type="ARBA" id="ARBA00023235"/>
    </source>
</evidence>
<dbReference type="SUPFAM" id="SSF54534">
    <property type="entry name" value="FKBP-like"/>
    <property type="match status" value="2"/>
</dbReference>
<dbReference type="GO" id="GO:0003755">
    <property type="term" value="F:peptidyl-prolyl cis-trans isomerase activity"/>
    <property type="evidence" value="ECO:0007669"/>
    <property type="project" value="UniProtKB-UniRule"/>
</dbReference>
<comment type="similarity">
    <text evidence="5">Belongs to the FKBP-type PPIase family.</text>
</comment>
<gene>
    <name evidence="7" type="ORF">BLX24_18625</name>
</gene>
<comment type="catalytic activity">
    <reaction evidence="1 4 5">
        <text>[protein]-peptidylproline (omega=180) = [protein]-peptidylproline (omega=0)</text>
        <dbReference type="Rhea" id="RHEA:16237"/>
        <dbReference type="Rhea" id="RHEA-COMP:10747"/>
        <dbReference type="Rhea" id="RHEA-COMP:10748"/>
        <dbReference type="ChEBI" id="CHEBI:83833"/>
        <dbReference type="ChEBI" id="CHEBI:83834"/>
        <dbReference type="EC" id="5.2.1.8"/>
    </reaction>
</comment>
<proteinExistence type="inferred from homology"/>
<dbReference type="EMBL" id="MORL01000010">
    <property type="protein sequence ID" value="OIN57757.1"/>
    <property type="molecule type" value="Genomic_DNA"/>
</dbReference>
<evidence type="ECO:0000313" key="8">
    <source>
        <dbReference type="Proteomes" id="UP000181790"/>
    </source>
</evidence>
<dbReference type="Pfam" id="PF00254">
    <property type="entry name" value="FKBP_C"/>
    <property type="match status" value="1"/>
</dbReference>
<dbReference type="PROSITE" id="PS50059">
    <property type="entry name" value="FKBP_PPIASE"/>
    <property type="match status" value="2"/>
</dbReference>
<evidence type="ECO:0000256" key="4">
    <source>
        <dbReference type="PROSITE-ProRule" id="PRU00277"/>
    </source>
</evidence>
<organism evidence="7 8">
    <name type="scientific">Arsenicibacter rosenii</name>
    <dbReference type="NCBI Taxonomy" id="1750698"/>
    <lineage>
        <taxon>Bacteria</taxon>
        <taxon>Pseudomonadati</taxon>
        <taxon>Bacteroidota</taxon>
        <taxon>Cytophagia</taxon>
        <taxon>Cytophagales</taxon>
        <taxon>Spirosomataceae</taxon>
        <taxon>Arsenicibacter</taxon>
    </lineage>
</organism>
<dbReference type="Gene3D" id="3.10.50.40">
    <property type="match status" value="2"/>
</dbReference>
<dbReference type="InterPro" id="IPR050689">
    <property type="entry name" value="FKBP-type_PPIase"/>
</dbReference>
<keyword evidence="2 4" id="KW-0697">Rotamase</keyword>
<sequence length="310" mass="33585">MPLRVNINTKLLLLAGIAVGLWGCEQAGEALTERYKRQNDTEINQYIDKNGLRDKIQQTEVGTYYMVTTAVPTAQTANTGDEIQYHFIARRLDGTIVDSTEIAANVPNKFIAGVYSGITAGLYDGIINSGTVRGKGLRKGEAATLLVPSYLDNGRVGTLLLPQYAPIRYDVRVVNIRTEDQQIEDYIAANKLTITKKTDEGVRIAVTSPKPDSAYAQTGQTASVLYKGKLLNGTQFDSRQDSTNAFSFKIGEGSVIKAWDIALPLVRKGETFILILPSTVGYGIAGSGSGSTAIPPYAPLVFEIRVLSSK</sequence>
<dbReference type="RefSeq" id="WP_071504697.1">
    <property type="nucleotide sequence ID" value="NZ_MORL01000010.1"/>
</dbReference>
<dbReference type="InterPro" id="IPR001179">
    <property type="entry name" value="PPIase_FKBP_dom"/>
</dbReference>
<dbReference type="PANTHER" id="PTHR10516:SF443">
    <property type="entry name" value="FK506-BINDING PROTEIN 59-RELATED"/>
    <property type="match status" value="1"/>
</dbReference>
<protein>
    <recommendedName>
        <fullName evidence="5">Peptidyl-prolyl cis-trans isomerase</fullName>
        <ecNumber evidence="5">5.2.1.8</ecNumber>
    </recommendedName>
</protein>
<evidence type="ECO:0000256" key="1">
    <source>
        <dbReference type="ARBA" id="ARBA00000971"/>
    </source>
</evidence>
<keyword evidence="3 4" id="KW-0413">Isomerase</keyword>
<dbReference type="EC" id="5.2.1.8" evidence="5"/>
<dbReference type="Proteomes" id="UP000181790">
    <property type="component" value="Unassembled WGS sequence"/>
</dbReference>
<feature type="domain" description="PPIase FKBP-type" evidence="6">
    <location>
        <begin position="219"/>
        <end position="310"/>
    </location>
</feature>
<accession>A0A1S2VG72</accession>
<dbReference type="OrthoDB" id="979394at2"/>
<evidence type="ECO:0000256" key="5">
    <source>
        <dbReference type="RuleBase" id="RU003915"/>
    </source>
</evidence>
<evidence type="ECO:0000256" key="2">
    <source>
        <dbReference type="ARBA" id="ARBA00023110"/>
    </source>
</evidence>
<name>A0A1S2VG72_9BACT</name>
<dbReference type="AlphaFoldDB" id="A0A1S2VG72"/>